<evidence type="ECO:0000313" key="5">
    <source>
        <dbReference type="Proteomes" id="UP000229449"/>
    </source>
</evidence>
<evidence type="ECO:0000259" key="3">
    <source>
        <dbReference type="SMART" id="SM00854"/>
    </source>
</evidence>
<evidence type="ECO:0000256" key="1">
    <source>
        <dbReference type="ARBA" id="ARBA00005662"/>
    </source>
</evidence>
<dbReference type="CDD" id="cd07381">
    <property type="entry name" value="MPP_CapA"/>
    <property type="match status" value="1"/>
</dbReference>
<protein>
    <recommendedName>
        <fullName evidence="3">Capsule synthesis protein CapA domain-containing protein</fullName>
    </recommendedName>
</protein>
<evidence type="ECO:0000256" key="2">
    <source>
        <dbReference type="SAM" id="Phobius"/>
    </source>
</evidence>
<dbReference type="Gene3D" id="3.60.21.10">
    <property type="match status" value="1"/>
</dbReference>
<dbReference type="AlphaFoldDB" id="A0A2M7RAA3"/>
<gene>
    <name evidence="4" type="ORF">COY69_00115</name>
</gene>
<keyword evidence="2" id="KW-0812">Transmembrane</keyword>
<evidence type="ECO:0000313" key="4">
    <source>
        <dbReference type="EMBL" id="PIY93709.1"/>
    </source>
</evidence>
<dbReference type="Proteomes" id="UP000229449">
    <property type="component" value="Unassembled WGS sequence"/>
</dbReference>
<reference evidence="5" key="1">
    <citation type="submission" date="2017-09" db="EMBL/GenBank/DDBJ databases">
        <title>Depth-based differentiation of microbial function through sediment-hosted aquifers and enrichment of novel symbionts in the deep terrestrial subsurface.</title>
        <authorList>
            <person name="Probst A.J."/>
            <person name="Ladd B."/>
            <person name="Jarett J.K."/>
            <person name="Geller-Mcgrath D.E."/>
            <person name="Sieber C.M.K."/>
            <person name="Emerson J.B."/>
            <person name="Anantharaman K."/>
            <person name="Thomas B.C."/>
            <person name="Malmstrom R."/>
            <person name="Stieglmeier M."/>
            <person name="Klingl A."/>
            <person name="Woyke T."/>
            <person name="Ryan C.M."/>
            <person name="Banfield J.F."/>
        </authorList>
    </citation>
    <scope>NUCLEOTIDE SEQUENCE [LARGE SCALE GENOMIC DNA]</scope>
</reference>
<dbReference type="PANTHER" id="PTHR33393">
    <property type="entry name" value="POLYGLUTAMINE SYNTHESIS ACCESSORY PROTEIN RV0574C-RELATED"/>
    <property type="match status" value="1"/>
</dbReference>
<dbReference type="Pfam" id="PF09587">
    <property type="entry name" value="PGA_cap"/>
    <property type="match status" value="1"/>
</dbReference>
<sequence>MFELPNQLNNKWKILAIISFILFLCAIVFSLLWYFLFYLEPANSKTTIINANYLTTLEVPQVEPKKHEELNKEIKKTITTTSIIFVGDIMLDRAVFYIIKKNNNDFSFPFAKITGFLASADFRIGNLEGPITNNKSIIKAGDANDNGGNLRFTFSPSASIPLAKNFDLLSLANNHTTNFANDGVMQTKKYLNDAGINYFGDFYNRDQLSYIYEVSTDLKIAIVGYHQFYNGGLDNVLSEIKRIKTEKLADLLIVYPHWGTEYLTLHPDSRQTKLAHQFVDAGADIIIGSHPHVVQPIEIYKDKPIFYSLGNFIFDQYFSKETKEGLLLNLSIEKDDENLKTKIYFLPINITINNQAELMEEKNKKQVLDTIAINSDVSEETKSGIKEGLLEFSF</sequence>
<keyword evidence="2" id="KW-0472">Membrane</keyword>
<comment type="similarity">
    <text evidence="1">Belongs to the CapA family.</text>
</comment>
<keyword evidence="2" id="KW-1133">Transmembrane helix</keyword>
<dbReference type="SUPFAM" id="SSF56300">
    <property type="entry name" value="Metallo-dependent phosphatases"/>
    <property type="match status" value="1"/>
</dbReference>
<feature type="transmembrane region" description="Helical" evidence="2">
    <location>
        <begin position="12"/>
        <end position="36"/>
    </location>
</feature>
<dbReference type="InterPro" id="IPR019079">
    <property type="entry name" value="Capsule_synth_CapA"/>
</dbReference>
<accession>A0A2M7RAA3</accession>
<dbReference type="SMART" id="SM00854">
    <property type="entry name" value="PGA_cap"/>
    <property type="match status" value="1"/>
</dbReference>
<proteinExistence type="inferred from homology"/>
<dbReference type="InterPro" id="IPR052169">
    <property type="entry name" value="CW_Biosynth-Accessory"/>
</dbReference>
<name>A0A2M7RAA3_9BACT</name>
<organism evidence="4 5">
    <name type="scientific">Candidatus Magasanikbacteria bacterium CG_4_10_14_0_8_um_filter_32_14</name>
    <dbReference type="NCBI Taxonomy" id="1974640"/>
    <lineage>
        <taxon>Bacteria</taxon>
        <taxon>Candidatus Magasanikiibacteriota</taxon>
    </lineage>
</organism>
<dbReference type="PANTHER" id="PTHR33393:SF11">
    <property type="entry name" value="POLYGLUTAMINE SYNTHESIS ACCESSORY PROTEIN RV0574C-RELATED"/>
    <property type="match status" value="1"/>
</dbReference>
<feature type="domain" description="Capsule synthesis protein CapA" evidence="3">
    <location>
        <begin position="82"/>
        <end position="316"/>
    </location>
</feature>
<dbReference type="InterPro" id="IPR029052">
    <property type="entry name" value="Metallo-depent_PP-like"/>
</dbReference>
<comment type="caution">
    <text evidence="4">The sequence shown here is derived from an EMBL/GenBank/DDBJ whole genome shotgun (WGS) entry which is preliminary data.</text>
</comment>
<dbReference type="EMBL" id="PFMA01000004">
    <property type="protein sequence ID" value="PIY93709.1"/>
    <property type="molecule type" value="Genomic_DNA"/>
</dbReference>